<evidence type="ECO:0000313" key="3">
    <source>
        <dbReference type="EMBL" id="MEQ2371528.1"/>
    </source>
</evidence>
<evidence type="ECO:0000256" key="2">
    <source>
        <dbReference type="SAM" id="Phobius"/>
    </source>
</evidence>
<feature type="compositionally biased region" description="Acidic residues" evidence="1">
    <location>
        <begin position="207"/>
        <end position="229"/>
    </location>
</feature>
<proteinExistence type="predicted"/>
<keyword evidence="2" id="KW-0812">Transmembrane</keyword>
<evidence type="ECO:0008006" key="5">
    <source>
        <dbReference type="Google" id="ProtNLM"/>
    </source>
</evidence>
<keyword evidence="4" id="KW-1185">Reference proteome</keyword>
<evidence type="ECO:0000313" key="4">
    <source>
        <dbReference type="Proteomes" id="UP001473063"/>
    </source>
</evidence>
<name>A0ABV1BJW2_9FIRM</name>
<accession>A0ABV1BJW2</accession>
<keyword evidence="2" id="KW-1133">Transmembrane helix</keyword>
<keyword evidence="2" id="KW-0472">Membrane</keyword>
<dbReference type="RefSeq" id="WP_178641732.1">
    <property type="nucleotide sequence ID" value="NZ_JBBMEJ010000013.1"/>
</dbReference>
<dbReference type="EMBL" id="JBBMEJ010000013">
    <property type="protein sequence ID" value="MEQ2371528.1"/>
    <property type="molecule type" value="Genomic_DNA"/>
</dbReference>
<comment type="caution">
    <text evidence="3">The sequence shown here is derived from an EMBL/GenBank/DDBJ whole genome shotgun (WGS) entry which is preliminary data.</text>
</comment>
<organism evidence="3 4">
    <name type="scientific">Blautia aquisgranensis</name>
    <dbReference type="NCBI Taxonomy" id="3133153"/>
    <lineage>
        <taxon>Bacteria</taxon>
        <taxon>Bacillati</taxon>
        <taxon>Bacillota</taxon>
        <taxon>Clostridia</taxon>
        <taxon>Lachnospirales</taxon>
        <taxon>Lachnospiraceae</taxon>
        <taxon>Blautia</taxon>
    </lineage>
</organism>
<feature type="region of interest" description="Disordered" evidence="1">
    <location>
        <begin position="190"/>
        <end position="229"/>
    </location>
</feature>
<feature type="transmembrane region" description="Helical" evidence="2">
    <location>
        <begin position="12"/>
        <end position="33"/>
    </location>
</feature>
<dbReference type="Proteomes" id="UP001473063">
    <property type="component" value="Unassembled WGS sequence"/>
</dbReference>
<sequence length="229" mass="25463">MRRKKRRKQRLKTALILLIILFILAGIGGMLLVSHRNKAEKEQRKQEAIAALESIPEVTATPVATATPVPTATPTPSLTPVPTILPAFTPENYQGTWYSTDGLTTINIYEISLKSVSFTYKRVNGRDHSLTAEADVTAEVAGNATQFRFKDSEGNKAKGEFVFDKSGELYVKVKTYERADGSLTYPKTESIMTREELAADTPVPEPESSDEQTGEYDIPYGEEETYYTE</sequence>
<reference evidence="3 4" key="1">
    <citation type="submission" date="2024-03" db="EMBL/GenBank/DDBJ databases">
        <title>Human intestinal bacterial collection.</title>
        <authorList>
            <person name="Pauvert C."/>
            <person name="Hitch T.C.A."/>
            <person name="Clavel T."/>
        </authorList>
    </citation>
    <scope>NUCLEOTIDE SEQUENCE [LARGE SCALE GENOMIC DNA]</scope>
    <source>
        <strain evidence="3 4">CLA-JM-H16</strain>
    </source>
</reference>
<evidence type="ECO:0000256" key="1">
    <source>
        <dbReference type="SAM" id="MobiDB-lite"/>
    </source>
</evidence>
<protein>
    <recommendedName>
        <fullName evidence="5">DUF5640 domain-containing protein</fullName>
    </recommendedName>
</protein>
<gene>
    <name evidence="3" type="ORF">WMO28_11395</name>
</gene>